<dbReference type="CDD" id="cd14066">
    <property type="entry name" value="STKc_IRAK"/>
    <property type="match status" value="1"/>
</dbReference>
<keyword evidence="13" id="KW-0418">Kinase</keyword>
<dbReference type="FunFam" id="3.80.10.10:FF:000129">
    <property type="entry name" value="Leucine-rich repeat receptor-like kinase"/>
    <property type="match status" value="1"/>
</dbReference>
<dbReference type="InterPro" id="IPR017441">
    <property type="entry name" value="Protein_kinase_ATP_BS"/>
</dbReference>
<protein>
    <recommendedName>
        <fullName evidence="4">non-specific serine/threonine protein kinase</fullName>
        <ecNumber evidence="4">2.7.11.1</ecNumber>
    </recommendedName>
</protein>
<keyword evidence="11" id="KW-0677">Repeat</keyword>
<evidence type="ECO:0000256" key="11">
    <source>
        <dbReference type="ARBA" id="ARBA00022737"/>
    </source>
</evidence>
<evidence type="ECO:0000256" key="12">
    <source>
        <dbReference type="ARBA" id="ARBA00022741"/>
    </source>
</evidence>
<keyword evidence="17" id="KW-0675">Receptor</keyword>
<evidence type="ECO:0000256" key="10">
    <source>
        <dbReference type="ARBA" id="ARBA00022729"/>
    </source>
</evidence>
<keyword evidence="25" id="KW-1185">Reference proteome</keyword>
<name>A0A3L6R5L1_PANMI</name>
<keyword evidence="16 21" id="KW-0472">Membrane</keyword>
<dbReference type="InterPro" id="IPR001245">
    <property type="entry name" value="Ser-Thr/Tyr_kinase_cat_dom"/>
</dbReference>
<evidence type="ECO:0000256" key="14">
    <source>
        <dbReference type="ARBA" id="ARBA00022840"/>
    </source>
</evidence>
<dbReference type="FunFam" id="1.10.510.10:FF:000453">
    <property type="entry name" value="LRR receptor-like serine/threonine-protein kinase HSL2"/>
    <property type="match status" value="1"/>
</dbReference>
<comment type="subcellular location">
    <subcellularLocation>
        <location evidence="1">Cell membrane</location>
        <topology evidence="1">Single-pass membrane protein</topology>
    </subcellularLocation>
    <subcellularLocation>
        <location evidence="2">Membrane</location>
        <topology evidence="2">Single-pass type I membrane protein</topology>
    </subcellularLocation>
</comment>
<dbReference type="EMBL" id="PQIB02000009">
    <property type="protein sequence ID" value="RLM98156.1"/>
    <property type="molecule type" value="Genomic_DNA"/>
</dbReference>
<dbReference type="InterPro" id="IPR011009">
    <property type="entry name" value="Kinase-like_dom_sf"/>
</dbReference>
<dbReference type="PROSITE" id="PS50011">
    <property type="entry name" value="PROTEIN_KINASE_DOM"/>
    <property type="match status" value="1"/>
</dbReference>
<dbReference type="Pfam" id="PF00560">
    <property type="entry name" value="LRR_1"/>
    <property type="match status" value="2"/>
</dbReference>
<dbReference type="Proteomes" id="UP000275267">
    <property type="component" value="Unassembled WGS sequence"/>
</dbReference>
<evidence type="ECO:0000256" key="17">
    <source>
        <dbReference type="ARBA" id="ARBA00023170"/>
    </source>
</evidence>
<evidence type="ECO:0000313" key="24">
    <source>
        <dbReference type="EMBL" id="RLM98156.1"/>
    </source>
</evidence>
<evidence type="ECO:0000256" key="20">
    <source>
        <dbReference type="SAM" id="MobiDB-lite"/>
    </source>
</evidence>
<evidence type="ECO:0000256" key="6">
    <source>
        <dbReference type="ARBA" id="ARBA00022527"/>
    </source>
</evidence>
<dbReference type="InterPro" id="IPR008271">
    <property type="entry name" value="Ser/Thr_kinase_AS"/>
</dbReference>
<proteinExistence type="inferred from homology"/>
<dbReference type="GO" id="GO:0005886">
    <property type="term" value="C:plasma membrane"/>
    <property type="evidence" value="ECO:0007669"/>
    <property type="project" value="UniProtKB-SubCell"/>
</dbReference>
<dbReference type="InterPro" id="IPR032675">
    <property type="entry name" value="LRR_dom_sf"/>
</dbReference>
<feature type="region of interest" description="Disordered" evidence="20">
    <location>
        <begin position="843"/>
        <end position="879"/>
    </location>
</feature>
<keyword evidence="9 21" id="KW-0812">Transmembrane</keyword>
<dbReference type="AlphaFoldDB" id="A0A3L6R5L1"/>
<dbReference type="PANTHER" id="PTHR45974:SF229">
    <property type="entry name" value="OS05G0486100 PROTEIN"/>
    <property type="match status" value="1"/>
</dbReference>
<dbReference type="InterPro" id="IPR001611">
    <property type="entry name" value="Leu-rich_rpt"/>
</dbReference>
<keyword evidence="15 21" id="KW-1133">Transmembrane helix</keyword>
<comment type="similarity">
    <text evidence="3">Belongs to the protein kinase superfamily. Ser/Thr protein kinase family.</text>
</comment>
<dbReference type="InterPro" id="IPR013210">
    <property type="entry name" value="LRR_N_plant-typ"/>
</dbReference>
<keyword evidence="8" id="KW-0808">Transferase</keyword>
<evidence type="ECO:0000256" key="18">
    <source>
        <dbReference type="ARBA" id="ARBA00023180"/>
    </source>
</evidence>
<dbReference type="Gene3D" id="3.80.10.10">
    <property type="entry name" value="Ribonuclease Inhibitor"/>
    <property type="match status" value="2"/>
</dbReference>
<dbReference type="OrthoDB" id="2015206at2759"/>
<feature type="chain" id="PRO_5018140718" description="non-specific serine/threonine protein kinase" evidence="22">
    <location>
        <begin position="24"/>
        <end position="894"/>
    </location>
</feature>
<feature type="compositionally biased region" description="Low complexity" evidence="20">
    <location>
        <begin position="843"/>
        <end position="853"/>
    </location>
</feature>
<dbReference type="FunFam" id="3.80.10.10:FF:000542">
    <property type="entry name" value="Leucine-rich repeat protein kinase family protein"/>
    <property type="match status" value="1"/>
</dbReference>
<dbReference type="EC" id="2.7.11.1" evidence="4"/>
<evidence type="ECO:0000256" key="3">
    <source>
        <dbReference type="ARBA" id="ARBA00008684"/>
    </source>
</evidence>
<dbReference type="GO" id="GO:0004674">
    <property type="term" value="F:protein serine/threonine kinase activity"/>
    <property type="evidence" value="ECO:0007669"/>
    <property type="project" value="UniProtKB-KW"/>
</dbReference>
<organism evidence="24 25">
    <name type="scientific">Panicum miliaceum</name>
    <name type="common">Proso millet</name>
    <name type="synonym">Broomcorn millet</name>
    <dbReference type="NCBI Taxonomy" id="4540"/>
    <lineage>
        <taxon>Eukaryota</taxon>
        <taxon>Viridiplantae</taxon>
        <taxon>Streptophyta</taxon>
        <taxon>Embryophyta</taxon>
        <taxon>Tracheophyta</taxon>
        <taxon>Spermatophyta</taxon>
        <taxon>Magnoliopsida</taxon>
        <taxon>Liliopsida</taxon>
        <taxon>Poales</taxon>
        <taxon>Poaceae</taxon>
        <taxon>PACMAD clade</taxon>
        <taxon>Panicoideae</taxon>
        <taxon>Panicodae</taxon>
        <taxon>Paniceae</taxon>
        <taxon>Panicinae</taxon>
        <taxon>Panicum</taxon>
        <taxon>Panicum sect. Panicum</taxon>
    </lineage>
</organism>
<evidence type="ECO:0000256" key="4">
    <source>
        <dbReference type="ARBA" id="ARBA00012513"/>
    </source>
</evidence>
<dbReference type="InterPro" id="IPR000719">
    <property type="entry name" value="Prot_kinase_dom"/>
</dbReference>
<keyword evidence="5" id="KW-1003">Cell membrane</keyword>
<evidence type="ECO:0000256" key="19">
    <source>
        <dbReference type="PROSITE-ProRule" id="PRU10141"/>
    </source>
</evidence>
<evidence type="ECO:0000256" key="2">
    <source>
        <dbReference type="ARBA" id="ARBA00004479"/>
    </source>
</evidence>
<evidence type="ECO:0000256" key="16">
    <source>
        <dbReference type="ARBA" id="ARBA00023136"/>
    </source>
</evidence>
<evidence type="ECO:0000256" key="8">
    <source>
        <dbReference type="ARBA" id="ARBA00022679"/>
    </source>
</evidence>
<keyword evidence="10 22" id="KW-0732">Signal</keyword>
<reference evidence="25" key="1">
    <citation type="journal article" date="2019" name="Nat. Commun.">
        <title>The genome of broomcorn millet.</title>
        <authorList>
            <person name="Zou C."/>
            <person name="Miki D."/>
            <person name="Li D."/>
            <person name="Tang Q."/>
            <person name="Xiao L."/>
            <person name="Rajput S."/>
            <person name="Deng P."/>
            <person name="Jia W."/>
            <person name="Huang R."/>
            <person name="Zhang M."/>
            <person name="Sun Y."/>
            <person name="Hu J."/>
            <person name="Fu X."/>
            <person name="Schnable P.S."/>
            <person name="Li F."/>
            <person name="Zhang H."/>
            <person name="Feng B."/>
            <person name="Zhu X."/>
            <person name="Liu R."/>
            <person name="Schnable J.C."/>
            <person name="Zhu J.-K."/>
            <person name="Zhang H."/>
        </authorList>
    </citation>
    <scope>NUCLEOTIDE SEQUENCE [LARGE SCALE GENOMIC DNA]</scope>
</reference>
<evidence type="ECO:0000256" key="9">
    <source>
        <dbReference type="ARBA" id="ARBA00022692"/>
    </source>
</evidence>
<dbReference type="SUPFAM" id="SSF52058">
    <property type="entry name" value="L domain-like"/>
    <property type="match status" value="1"/>
</dbReference>
<keyword evidence="7" id="KW-0433">Leucine-rich repeat</keyword>
<evidence type="ECO:0000256" key="21">
    <source>
        <dbReference type="SAM" id="Phobius"/>
    </source>
</evidence>
<dbReference type="PANTHER" id="PTHR45974">
    <property type="entry name" value="RECEPTOR-LIKE PROTEIN 55"/>
    <property type="match status" value="1"/>
</dbReference>
<gene>
    <name evidence="24" type="ORF">C2845_PM06G18170</name>
</gene>
<keyword evidence="14 19" id="KW-0067">ATP-binding</keyword>
<dbReference type="SUPFAM" id="SSF56112">
    <property type="entry name" value="Protein kinase-like (PK-like)"/>
    <property type="match status" value="1"/>
</dbReference>
<keyword evidence="18" id="KW-0325">Glycoprotein</keyword>
<keyword evidence="12 19" id="KW-0547">Nucleotide-binding</keyword>
<feature type="domain" description="Protein kinase" evidence="23">
    <location>
        <begin position="563"/>
        <end position="836"/>
    </location>
</feature>
<comment type="caution">
    <text evidence="24">The sequence shown here is derived from an EMBL/GenBank/DDBJ whole genome shotgun (WGS) entry which is preliminary data.</text>
</comment>
<dbReference type="Pfam" id="PF07714">
    <property type="entry name" value="PK_Tyr_Ser-Thr"/>
    <property type="match status" value="1"/>
</dbReference>
<sequence>MEAATLVMLVLLLLAAGAPVGLGAINPQDGSALNSLKSQWTSAPLSWSSASDPCNGGWDGVTCSNGRVTSLRLSSVNIQGTLSDSIGQLSQLVYLILAGCSFTGSIPQELGNLKQLTFLALNSNKFTGKIPASLGLLTNLNWFDLADNQLTGSIPISTATTPGLDLLTKTQHFHFNKNQLSGTLTGLFNSNMTLIHILFDSNQFTGPIPAELGGVTTLQVLNLASNRLTGSPPDLSSMTKLNVVSIAGGQLTGEVPKGLFRLPRLQQVVLSNNAFNGTLEITGSINKQLQAINLMNNRIFDANITTSYNKTLVLFGNPVCSVSDFSRKSFCSMQQENMIAYATSLSKCSSQASCSNDQSLNPANCGCAYPYIGKMVFRAPFFTDLTNSDTFQQLETSLTTQLSMRDGSVFLSNIHFDSDNYLQVQVKLFPSSGVSFNVSDLIRIGYDLSKQTYKPPKTFGPYFFIADPYAPLAGASSRGGKKSQISTGAIAGIAVAGGLLVIALIAMVLFALRQKRRADEAVTGRTDLFASWGVSQKDSGGAPQLKGARNFSFTELRNCTNNFSATHEIGSGGYGKVYKGTLVDGTRVAIKRAERGSMQGVVEFKNEIELLSRVHHRNLVSLIGFCYEQGEQMLVYEYVSNGTLRENLLVRGTYLDWKKRLRIALGSARGLAYLHELADPPIIHRDVKSTNILLDDHLKAKVADFGLSKLVSDTQKGHVSTQVKGTLGYLDPEYYMTQQLSEKSDVYSFGVVMLELVSGRQPIESGKYIVREVRLAIDPDDRDYYGLRGLLDPAIRESARTAGFRRFVQLAMRCVDESAAARPAMGEVVKEIEAMLQNEVSGADAASSAGSSANEFDGAGGGARSHPYSDTEITRGSYGDNGSEYMPYFEVKPK</sequence>
<evidence type="ECO:0000256" key="1">
    <source>
        <dbReference type="ARBA" id="ARBA00004162"/>
    </source>
</evidence>
<evidence type="ECO:0000256" key="5">
    <source>
        <dbReference type="ARBA" id="ARBA00022475"/>
    </source>
</evidence>
<evidence type="ECO:0000256" key="22">
    <source>
        <dbReference type="SAM" id="SignalP"/>
    </source>
</evidence>
<dbReference type="Pfam" id="PF08263">
    <property type="entry name" value="LRRNT_2"/>
    <property type="match status" value="1"/>
</dbReference>
<accession>A0A3L6R5L1</accession>
<dbReference type="SMART" id="SM00220">
    <property type="entry name" value="S_TKc"/>
    <property type="match status" value="1"/>
</dbReference>
<dbReference type="Gene3D" id="1.10.510.10">
    <property type="entry name" value="Transferase(Phosphotransferase) domain 1"/>
    <property type="match status" value="1"/>
</dbReference>
<feature type="binding site" evidence="19">
    <location>
        <position position="591"/>
    </location>
    <ligand>
        <name>ATP</name>
        <dbReference type="ChEBI" id="CHEBI:30616"/>
    </ligand>
</feature>
<evidence type="ECO:0000259" key="23">
    <source>
        <dbReference type="PROSITE" id="PS50011"/>
    </source>
</evidence>
<keyword evidence="6" id="KW-0723">Serine/threonine-protein kinase</keyword>
<dbReference type="FunFam" id="3.30.200.20:FF:000328">
    <property type="entry name" value="Leucine-rich repeat protein kinase family protein"/>
    <property type="match status" value="1"/>
</dbReference>
<feature type="transmembrane region" description="Helical" evidence="21">
    <location>
        <begin position="489"/>
        <end position="512"/>
    </location>
</feature>
<feature type="signal peptide" evidence="22">
    <location>
        <begin position="1"/>
        <end position="23"/>
    </location>
</feature>
<dbReference type="PROSITE" id="PS00107">
    <property type="entry name" value="PROTEIN_KINASE_ATP"/>
    <property type="match status" value="1"/>
</dbReference>
<evidence type="ECO:0000256" key="13">
    <source>
        <dbReference type="ARBA" id="ARBA00022777"/>
    </source>
</evidence>
<evidence type="ECO:0000256" key="15">
    <source>
        <dbReference type="ARBA" id="ARBA00022989"/>
    </source>
</evidence>
<evidence type="ECO:0000313" key="25">
    <source>
        <dbReference type="Proteomes" id="UP000275267"/>
    </source>
</evidence>
<dbReference type="GO" id="GO:0005524">
    <property type="term" value="F:ATP binding"/>
    <property type="evidence" value="ECO:0007669"/>
    <property type="project" value="UniProtKB-UniRule"/>
</dbReference>
<dbReference type="Gene3D" id="3.30.200.20">
    <property type="entry name" value="Phosphorylase Kinase, domain 1"/>
    <property type="match status" value="1"/>
</dbReference>
<dbReference type="PROSITE" id="PS00108">
    <property type="entry name" value="PROTEIN_KINASE_ST"/>
    <property type="match status" value="1"/>
</dbReference>
<evidence type="ECO:0000256" key="7">
    <source>
        <dbReference type="ARBA" id="ARBA00022614"/>
    </source>
</evidence>
<dbReference type="STRING" id="4540.A0A3L6R5L1"/>